<dbReference type="InterPro" id="IPR052907">
    <property type="entry name" value="Beta-lactamase/esterase"/>
</dbReference>
<proteinExistence type="predicted"/>
<dbReference type="InterPro" id="IPR001466">
    <property type="entry name" value="Beta-lactam-related"/>
</dbReference>
<dbReference type="PANTHER" id="PTHR43319">
    <property type="entry name" value="BETA-LACTAMASE-RELATED"/>
    <property type="match status" value="1"/>
</dbReference>
<keyword evidence="3" id="KW-1185">Reference proteome</keyword>
<accession>A0A6H0SGD4</accession>
<evidence type="ECO:0000313" key="2">
    <source>
        <dbReference type="EMBL" id="QIV85395.1"/>
    </source>
</evidence>
<dbReference type="EMBL" id="CP038799">
    <property type="protein sequence ID" value="QIV85395.1"/>
    <property type="molecule type" value="Genomic_DNA"/>
</dbReference>
<dbReference type="PANTHER" id="PTHR43319:SF3">
    <property type="entry name" value="BETA-LACTAMASE-RELATED DOMAIN-CONTAINING PROTEIN"/>
    <property type="match status" value="1"/>
</dbReference>
<gene>
    <name evidence="2" type="ORF">EXE63_18315</name>
</gene>
<feature type="domain" description="Beta-lactamase-related" evidence="1">
    <location>
        <begin position="24"/>
        <end position="367"/>
    </location>
</feature>
<dbReference type="Proteomes" id="UP000501849">
    <property type="component" value="Chromosome"/>
</dbReference>
<sequence>MMSGMGNVDGHFAPEFAALAETLDRAIAADEECGAAIAIDVDGESVVDIWGGHTDAARTTPWTADTIVNVWSSTKNVTALAGLMLIDRGLIEAHTPVAEVWPEFAANGKQHIEFRHLLTHSSGLSAWEQPVTTEDVLDWDKATSMLAAQAPWWEPGTATGYHALTHGHLIGEVLRRVTGRTLKRFVAEEIAGPLGADFQIGSAPQDDGRTAEIIAPADPFEGIPPMDQWTEQMFKTFAGPAPDPLIANTAAWRAADVGAANGHTNARALTKILSAISLGGTVDGVQLLRPQTVERIFETQIEGPDLVLAGHHLRMGLGFGLPSPAIGYIPDGKICFWGGWGGSWESMNPDRRTTIAYVMNKMGPGIEGSARTDRYFRLIYDVLG</sequence>
<dbReference type="Pfam" id="PF00144">
    <property type="entry name" value="Beta-lactamase"/>
    <property type="match status" value="1"/>
</dbReference>
<reference evidence="2 3" key="1">
    <citation type="submission" date="2019-04" db="EMBL/GenBank/DDBJ databases">
        <title>Draft, Whole-Genome Sequence of the Anthracene-degrading Mycobacterium frederiksbergense LB501T, Isolated from a Polycyclic Aromatic Hydrocarbon (PAH)-Contaminated Soil.</title>
        <authorList>
            <person name="Augelletti F."/>
        </authorList>
    </citation>
    <scope>NUCLEOTIDE SEQUENCE [LARGE SCALE GENOMIC DNA]</scope>
    <source>
        <strain evidence="2 3">LB 501T</strain>
    </source>
</reference>
<dbReference type="SUPFAM" id="SSF56601">
    <property type="entry name" value="beta-lactamase/transpeptidase-like"/>
    <property type="match status" value="1"/>
</dbReference>
<keyword evidence="2" id="KW-0378">Hydrolase</keyword>
<dbReference type="InterPro" id="IPR012338">
    <property type="entry name" value="Beta-lactam/transpept-like"/>
</dbReference>
<dbReference type="Gene3D" id="3.40.710.10">
    <property type="entry name" value="DD-peptidase/beta-lactamase superfamily"/>
    <property type="match status" value="1"/>
</dbReference>
<dbReference type="GO" id="GO:0016787">
    <property type="term" value="F:hydrolase activity"/>
    <property type="evidence" value="ECO:0007669"/>
    <property type="project" value="UniProtKB-KW"/>
</dbReference>
<name>A0A6H0SGD4_9MYCO</name>
<dbReference type="KEGG" id="mfre:EXE63_18315"/>
<evidence type="ECO:0000313" key="3">
    <source>
        <dbReference type="Proteomes" id="UP000501849"/>
    </source>
</evidence>
<organism evidence="2 3">
    <name type="scientific">Mycolicibacterium frederiksbergense</name>
    <dbReference type="NCBI Taxonomy" id="117567"/>
    <lineage>
        <taxon>Bacteria</taxon>
        <taxon>Bacillati</taxon>
        <taxon>Actinomycetota</taxon>
        <taxon>Actinomycetes</taxon>
        <taxon>Mycobacteriales</taxon>
        <taxon>Mycobacteriaceae</taxon>
        <taxon>Mycolicibacterium</taxon>
    </lineage>
</organism>
<dbReference type="AlphaFoldDB" id="A0A6H0SGD4"/>
<protein>
    <submittedName>
        <fullName evidence="2">Class A beta-lactamase-related serine hydrolase</fullName>
    </submittedName>
</protein>
<evidence type="ECO:0000259" key="1">
    <source>
        <dbReference type="Pfam" id="PF00144"/>
    </source>
</evidence>